<feature type="repeat" description="Filamin" evidence="15">
    <location>
        <begin position="209"/>
        <end position="310"/>
    </location>
</feature>
<sequence length="787" mass="87096">MASEGTNIPSPVVRQIDKQFLICSICLERYKNPKVLPCLHTFCERCLQNYIPAHSLTLSCPVCRQTSILPEKGVAALQNNFFITNLMDVLQRTPGSNAEESSILETVTAVAAGKPLSCPNHDGNVLQSQLDTLLQGQESIKSCSNFTAQALNHGTETEVLLVKKQMSEKLNELADQDFPLHPRENDQLDFIVETEGLKKSIHNLGTILTTNAVASETVATGEGLRQTIIGQPMSVTITTKDKDGELCKTGNAYLTAELSTPDGSVADGEILDNKNGTYEFLYTVQKEGDFTLSLRLYDQHIRGSPFKLKVIRSADVSPTTEGVKRRVKSPGSGHVKQKAVKRPASMYSTGKRKENPIEDDLIFRVGTKGRNKGEFTNLQGVAASTNGKILIADSNNQCVQIFSNDGQFKSRFGIRGRSPGQLQRPTGVAVHPSGDIIIADYDNKWVSIFSSDGKFKTKIGSGKLMGPKGVSVDRNGHIIVVDNKACCVFIFQPNGKIVTRFGSRGNGDRQFAGPHFAAVNSNNEIIITDFHNHSVKVFNQEGEFMLKFGSNGEGNGQFNAPTGVAVDSNGNIIVADWGNSRIQSKKKGLSAEEKRTRMMEIFSETKDVFQLKDLEKIAPKEKGITAMSVKEVLQSLVDDGMVDCERIGTSNYYWAFPSKALHARKHKLEVLESQLSEGSQKHASLQKSIEKAKIGRCETEERTRLAKELSSLRDQREQLKAEVEKYKDCDPQVVEEIRQANKVAKEAANRWTDNIFAIKSWAKRKFGFEENKIDRTFGIPEDFDYID</sequence>
<dbReference type="PROSITE" id="PS50089">
    <property type="entry name" value="ZF_RING_2"/>
    <property type="match status" value="1"/>
</dbReference>
<reference evidence="21" key="4">
    <citation type="submission" date="2025-08" db="UniProtKB">
        <authorList>
            <consortium name="Ensembl"/>
        </authorList>
    </citation>
    <scope>IDENTIFICATION</scope>
</reference>
<feature type="region of interest" description="Disordered" evidence="19">
    <location>
        <begin position="321"/>
        <end position="351"/>
    </location>
</feature>
<dbReference type="GO" id="GO:0008270">
    <property type="term" value="F:zinc ion binding"/>
    <property type="evidence" value="ECO:0007669"/>
    <property type="project" value="UniProtKB-KW"/>
</dbReference>
<dbReference type="GO" id="GO:0051321">
    <property type="term" value="P:meiotic cell cycle"/>
    <property type="evidence" value="ECO:0007669"/>
    <property type="project" value="UniProtKB-KW"/>
</dbReference>
<evidence type="ECO:0000256" key="18">
    <source>
        <dbReference type="SAM" id="Coils"/>
    </source>
</evidence>
<evidence type="ECO:0000256" key="2">
    <source>
        <dbReference type="ARBA" id="ARBA00004123"/>
    </source>
</evidence>
<dbReference type="Pfam" id="PF13445">
    <property type="entry name" value="zf-RING_UBOX"/>
    <property type="match status" value="1"/>
</dbReference>
<dbReference type="GO" id="GO:0006310">
    <property type="term" value="P:DNA recombination"/>
    <property type="evidence" value="ECO:0007669"/>
    <property type="project" value="UniProtKB-KW"/>
</dbReference>
<name>A0A6Q8PFL9_HUMAN</name>
<dbReference type="AlphaFoldDB" id="A0A6Q8PFL9"/>
<dbReference type="InterPro" id="IPR050952">
    <property type="entry name" value="TRIM-NHL_E3_ligases"/>
</dbReference>
<dbReference type="InterPro" id="IPR027370">
    <property type="entry name" value="Znf-RING_euk"/>
</dbReference>
<keyword evidence="6" id="KW-0808">Transferase</keyword>
<evidence type="ECO:0000256" key="13">
    <source>
        <dbReference type="ARBA" id="ARBA00023242"/>
    </source>
</evidence>
<keyword evidence="7" id="KW-0479">Metal-binding</keyword>
<dbReference type="Bgee" id="ENSG00000288637">
    <property type="expression patterns" value="Expressed in stromal cell of endometrium and 47 other cell types or tissues"/>
</dbReference>
<keyword evidence="8" id="KW-0677">Repeat</keyword>
<dbReference type="PROSITE" id="PS00518">
    <property type="entry name" value="ZF_RING_1"/>
    <property type="match status" value="1"/>
</dbReference>
<dbReference type="InterPro" id="IPR017907">
    <property type="entry name" value="Znf_RING_CS"/>
</dbReference>
<dbReference type="GO" id="GO:0061630">
    <property type="term" value="F:ubiquitin protein ligase activity"/>
    <property type="evidence" value="ECO:0007669"/>
    <property type="project" value="UniProtKB-EC"/>
</dbReference>
<evidence type="ECO:0000256" key="11">
    <source>
        <dbReference type="ARBA" id="ARBA00022843"/>
    </source>
</evidence>
<protein>
    <recommendedName>
        <fullName evidence="4">RING-type E3 ubiquitin transferase</fullName>
        <ecNumber evidence="4">2.3.2.27</ecNumber>
    </recommendedName>
</protein>
<keyword evidence="10" id="KW-0862">Zinc</keyword>
<dbReference type="InterPro" id="IPR057750">
    <property type="entry name" value="TRIM2/3_C"/>
</dbReference>
<feature type="repeat" description="NHL" evidence="17">
    <location>
        <begin position="362"/>
        <end position="405"/>
    </location>
</feature>
<evidence type="ECO:0000256" key="12">
    <source>
        <dbReference type="ARBA" id="ARBA00023054"/>
    </source>
</evidence>
<dbReference type="PROSITE" id="PS51125">
    <property type="entry name" value="NHL"/>
    <property type="match status" value="5"/>
</dbReference>
<dbReference type="Pfam" id="PF00630">
    <property type="entry name" value="Filamin"/>
    <property type="match status" value="1"/>
</dbReference>
<dbReference type="Pfam" id="PF03962">
    <property type="entry name" value="Mnd1"/>
    <property type="match status" value="1"/>
</dbReference>
<dbReference type="SMR" id="A0A6Q8PFL9"/>
<dbReference type="GeneCards" id="ENSG00000288637"/>
<dbReference type="PANTHER" id="PTHR24104:SF58">
    <property type="entry name" value="TRIPARTITE MOTIF-CONTAINING PROTEIN 2"/>
    <property type="match status" value="1"/>
</dbReference>
<keyword evidence="5" id="KW-0597">Phosphoprotein</keyword>
<dbReference type="Gene3D" id="3.30.40.10">
    <property type="entry name" value="Zinc/RING finger domain, C3HC4 (zinc finger)"/>
    <property type="match status" value="1"/>
</dbReference>
<dbReference type="Pfam" id="PF01436">
    <property type="entry name" value="NHL"/>
    <property type="match status" value="5"/>
</dbReference>
<feature type="repeat" description="NHL" evidence="17">
    <location>
        <begin position="409"/>
        <end position="452"/>
    </location>
</feature>
<evidence type="ECO:0000256" key="6">
    <source>
        <dbReference type="ARBA" id="ARBA00022679"/>
    </source>
</evidence>
<organism evidence="21 22">
    <name type="scientific">Homo sapiens</name>
    <name type="common">Human</name>
    <dbReference type="NCBI Taxonomy" id="9606"/>
    <lineage>
        <taxon>Eukaryota</taxon>
        <taxon>Metazoa</taxon>
        <taxon>Chordata</taxon>
        <taxon>Craniata</taxon>
        <taxon>Vertebrata</taxon>
        <taxon>Euteleostomi</taxon>
        <taxon>Mammalia</taxon>
        <taxon>Eutheria</taxon>
        <taxon>Euarchontoglires</taxon>
        <taxon>Primates</taxon>
        <taxon>Haplorrhini</taxon>
        <taxon>Catarrhini</taxon>
        <taxon>Hominidae</taxon>
        <taxon>Homo</taxon>
    </lineage>
</organism>
<evidence type="ECO:0000313" key="21">
    <source>
        <dbReference type="Ensembl" id="ENSP00000501852.1"/>
    </source>
</evidence>
<dbReference type="FunFam" id="3.30.40.10:FF:000032">
    <property type="entry name" value="Tripartite motif containing 2"/>
    <property type="match status" value="1"/>
</dbReference>
<evidence type="ECO:0000313" key="22">
    <source>
        <dbReference type="Proteomes" id="UP000005640"/>
    </source>
</evidence>
<dbReference type="EMBL" id="AC013477">
    <property type="status" value="NOT_ANNOTATED_CDS"/>
    <property type="molecule type" value="Genomic_DNA"/>
</dbReference>
<dbReference type="SMART" id="SM00557">
    <property type="entry name" value="IG_FLMN"/>
    <property type="match status" value="1"/>
</dbReference>
<dbReference type="InterPro" id="IPR017868">
    <property type="entry name" value="Filamin/ABP280_repeat-like"/>
</dbReference>
<evidence type="ECO:0000256" key="1">
    <source>
        <dbReference type="ARBA" id="ARBA00000900"/>
    </source>
</evidence>
<dbReference type="Gene3D" id="2.60.40.10">
    <property type="entry name" value="Immunoglobulins"/>
    <property type="match status" value="1"/>
</dbReference>
<comment type="catalytic activity">
    <reaction evidence="1">
        <text>S-ubiquitinyl-[E2 ubiquitin-conjugating enzyme]-L-cysteine + [acceptor protein]-L-lysine = [E2 ubiquitin-conjugating enzyme]-L-cysteine + N(6)-ubiquitinyl-[acceptor protein]-L-lysine.</text>
        <dbReference type="EC" id="2.3.2.27"/>
    </reaction>
</comment>
<dbReference type="InterPro" id="IPR040453">
    <property type="entry name" value="Mnd1_HTH"/>
</dbReference>
<evidence type="ECO:0000256" key="7">
    <source>
        <dbReference type="ARBA" id="ARBA00022723"/>
    </source>
</evidence>
<dbReference type="SUPFAM" id="SSF57850">
    <property type="entry name" value="RING/U-box"/>
    <property type="match status" value="1"/>
</dbReference>
<evidence type="ECO:0000256" key="9">
    <source>
        <dbReference type="ARBA" id="ARBA00022771"/>
    </source>
</evidence>
<dbReference type="InterPro" id="IPR040661">
    <property type="entry name" value="LZ3wCH"/>
</dbReference>
<evidence type="ECO:0000259" key="20">
    <source>
        <dbReference type="PROSITE" id="PS50089"/>
    </source>
</evidence>
<comment type="subcellular location">
    <subcellularLocation>
        <location evidence="2">Nucleus</location>
    </subcellularLocation>
</comment>
<dbReference type="CDD" id="cd14960">
    <property type="entry name" value="NHL_TRIM2_like"/>
    <property type="match status" value="1"/>
</dbReference>
<reference evidence="21" key="5">
    <citation type="submission" date="2025-09" db="UniProtKB">
        <authorList>
            <consortium name="Ensembl"/>
        </authorList>
    </citation>
    <scope>IDENTIFICATION</scope>
</reference>
<dbReference type="InterPro" id="IPR013083">
    <property type="entry name" value="Znf_RING/FYVE/PHD"/>
</dbReference>
<keyword evidence="9 16" id="KW-0863">Zinc-finger</keyword>
<evidence type="ECO:0000256" key="3">
    <source>
        <dbReference type="ARBA" id="ARBA00008518"/>
    </source>
</evidence>
<dbReference type="FunFam" id="2.60.40.10:FF:000198">
    <property type="entry name" value="Tripartite motif-containing protein 2"/>
    <property type="match status" value="1"/>
</dbReference>
<dbReference type="InterPro" id="IPR011042">
    <property type="entry name" value="6-blade_b-propeller_TolB-like"/>
</dbReference>
<feature type="repeat" description="NHL" evidence="17">
    <location>
        <begin position="453"/>
        <end position="494"/>
    </location>
</feature>
<dbReference type="Gene3D" id="2.120.10.30">
    <property type="entry name" value="TolB, C-terminal domain"/>
    <property type="match status" value="2"/>
</dbReference>
<feature type="domain" description="RING-type" evidence="20">
    <location>
        <begin position="23"/>
        <end position="64"/>
    </location>
</feature>
<dbReference type="ExpressionAtlas" id="A0A6Q8PFL9">
    <property type="expression patterns" value="baseline and differential"/>
</dbReference>
<feature type="repeat" description="NHL" evidence="17">
    <location>
        <begin position="498"/>
        <end position="541"/>
    </location>
</feature>
<dbReference type="SUPFAM" id="SSF81296">
    <property type="entry name" value="E set domains"/>
    <property type="match status" value="1"/>
</dbReference>
<feature type="coiled-coil region" evidence="18">
    <location>
        <begin position="702"/>
        <end position="754"/>
    </location>
</feature>
<dbReference type="PROSITE" id="PS50194">
    <property type="entry name" value="FILAMIN_REPEAT"/>
    <property type="match status" value="1"/>
</dbReference>
<dbReference type="SUPFAM" id="SSF101898">
    <property type="entry name" value="NHL repeat"/>
    <property type="match status" value="1"/>
</dbReference>
<accession>A0A6Q8PFL9</accession>
<dbReference type="Pfam" id="PF18517">
    <property type="entry name" value="LZ3wCH"/>
    <property type="match status" value="1"/>
</dbReference>
<evidence type="ECO:0000256" key="4">
    <source>
        <dbReference type="ARBA" id="ARBA00012483"/>
    </source>
</evidence>
<dbReference type="Proteomes" id="UP000005640">
    <property type="component" value="Chromosome 4"/>
</dbReference>
<evidence type="ECO:0000256" key="17">
    <source>
        <dbReference type="PROSITE-ProRule" id="PRU00504"/>
    </source>
</evidence>
<dbReference type="MassIVE" id="A0A6Q8PFL9"/>
<dbReference type="SMART" id="SM00184">
    <property type="entry name" value="RING"/>
    <property type="match status" value="1"/>
</dbReference>
<dbReference type="CDD" id="cd16767">
    <property type="entry name" value="RING-HC_TRIM2"/>
    <property type="match status" value="1"/>
</dbReference>
<feature type="repeat" description="NHL" evidence="17">
    <location>
        <begin position="545"/>
        <end position="583"/>
    </location>
</feature>
<evidence type="ECO:0000256" key="5">
    <source>
        <dbReference type="ARBA" id="ARBA00022553"/>
    </source>
</evidence>
<dbReference type="GO" id="GO:0005634">
    <property type="term" value="C:nucleus"/>
    <property type="evidence" value="ECO:0007669"/>
    <property type="project" value="UniProtKB-SubCell"/>
</dbReference>
<evidence type="ECO:0000256" key="19">
    <source>
        <dbReference type="SAM" id="MobiDB-lite"/>
    </source>
</evidence>
<dbReference type="EMBL" id="AC114791">
    <property type="status" value="NOT_ANNOTATED_CDS"/>
    <property type="molecule type" value="Genomic_DNA"/>
</dbReference>
<dbReference type="InterPro" id="IPR001841">
    <property type="entry name" value="Znf_RING"/>
</dbReference>
<reference evidence="21 22" key="3">
    <citation type="journal article" date="2005" name="Nature">
        <title>Generation and annotation of the DNA sequences of human chromosomes 2 and 4.</title>
        <authorList>
            <person name="Hillier L.W."/>
            <person name="Graves T.A."/>
            <person name="Fulton R.S."/>
            <person name="Fulton L.A."/>
            <person name="Pepin K.H."/>
            <person name="Minx P."/>
            <person name="Wagner-McPherson C."/>
            <person name="Layman D."/>
            <person name="Wylie K."/>
            <person name="Sekhon M."/>
            <person name="Becker M.C."/>
            <person name="Fewell G.A."/>
            <person name="Delehaunty K.D."/>
            <person name="Miner T.L."/>
            <person name="Nash W.E."/>
            <person name="Kremitzki C."/>
            <person name="Oddy L."/>
            <person name="Du H."/>
            <person name="Sun H."/>
            <person name="Bradshaw-Cordum H."/>
            <person name="Ali J."/>
            <person name="Carter J."/>
            <person name="Cordes M."/>
            <person name="Harris A."/>
            <person name="Isak A."/>
            <person name="van Brunt A."/>
            <person name="Nguyen C."/>
            <person name="Du F."/>
            <person name="Courtney L."/>
            <person name="Kalicki J."/>
            <person name="Ozersky P."/>
            <person name="Abbott S."/>
            <person name="Armstrong J."/>
            <person name="Belter E.A."/>
            <person name="Caruso L."/>
            <person name="Cedroni M."/>
            <person name="Cotton M."/>
            <person name="Davidson T."/>
            <person name="Desai A."/>
            <person name="Elliott G."/>
            <person name="Erb T."/>
            <person name="Fronick C."/>
            <person name="Gaige T."/>
            <person name="Haakenson W."/>
            <person name="Haglund K."/>
            <person name="Holmes A."/>
            <person name="Harkins R."/>
            <person name="Kim K."/>
            <person name="Kruchowski S.S."/>
            <person name="Strong C.M."/>
            <person name="Grewal N."/>
            <person name="Goyea E."/>
            <person name="Hou S."/>
            <person name="Levy A."/>
            <person name="Martinka S."/>
            <person name="Mead K."/>
            <person name="McLellan M.D."/>
            <person name="Meyer R."/>
            <person name="Randall-Maher J."/>
            <person name="Tomlinson C."/>
            <person name="Dauphin-Kohlberg S."/>
            <person name="Kozlowicz-Reilly A."/>
            <person name="Shah N."/>
            <person name="Swearengen-Shahid S."/>
            <person name="Snider J."/>
            <person name="Strong J.T."/>
            <person name="Thompson J."/>
            <person name="Yoakum M."/>
            <person name="Leonard S."/>
            <person name="Pearman C."/>
            <person name="Trani L."/>
            <person name="Radionenko M."/>
            <person name="Waligorski J.E."/>
            <person name="Wang C."/>
            <person name="Rock S.M."/>
            <person name="Tin-Wollam A.M."/>
            <person name="Maupin R."/>
            <person name="Latreille P."/>
            <person name="Wendl M.C."/>
            <person name="Yang S.P."/>
            <person name="Pohl C."/>
            <person name="Wallis J.W."/>
            <person name="Spieth J."/>
            <person name="Bieri T.A."/>
            <person name="Berkowicz N."/>
            <person name="Nelson J.O."/>
            <person name="Osborne J."/>
            <person name="Ding L."/>
            <person name="Meyer R."/>
            <person name="Sabo A."/>
            <person name="Shotland Y."/>
            <person name="Sinha P."/>
            <person name="Wohldmann P.E."/>
            <person name="Cook L.L."/>
            <person name="Hickenbotham M.T."/>
            <person name="Eldred J."/>
            <person name="Williams D."/>
            <person name="Jones T.A."/>
            <person name="She X."/>
            <person name="Ciccarelli F.D."/>
            <person name="Izaurralde E."/>
            <person name="Taylor J."/>
            <person name="Schmutz J."/>
            <person name="Myers R.M."/>
            <person name="Cox D.R."/>
            <person name="Huang X."/>
            <person name="McPherson J.D."/>
            <person name="Mardis E.R."/>
            <person name="Clifton S.W."/>
            <person name="Warren W.C."/>
            <person name="Chinwalla A.T."/>
            <person name="Eddy S.R."/>
            <person name="Marra M.A."/>
            <person name="Ovcharenko I."/>
            <person name="Furey T.S."/>
            <person name="Miller W."/>
            <person name="Eichler E.E."/>
            <person name="Bork P."/>
            <person name="Suyama M."/>
            <person name="Torrents D."/>
            <person name="Waterston R.H."/>
            <person name="Wilson R.K."/>
        </authorList>
    </citation>
    <scope>NUCLEOTIDE SEQUENCE [LARGE SCALE GENOMIC DNA]</scope>
</reference>
<dbReference type="InterPro" id="IPR001298">
    <property type="entry name" value="Filamin/ABP280_rpt"/>
</dbReference>
<keyword evidence="13" id="KW-0539">Nucleus</keyword>
<comment type="similarity">
    <text evidence="3">Belongs to the TRIM/RBCC family.</text>
</comment>
<keyword evidence="12 18" id="KW-0175">Coiled coil</keyword>
<evidence type="ECO:0000256" key="8">
    <source>
        <dbReference type="ARBA" id="ARBA00022737"/>
    </source>
</evidence>
<dbReference type="EC" id="2.3.2.27" evidence="4"/>
<keyword evidence="11" id="KW-0832">Ubl conjugation</keyword>
<evidence type="ECO:0000256" key="14">
    <source>
        <dbReference type="ARBA" id="ARBA00023254"/>
    </source>
</evidence>
<reference evidence="21 22" key="2">
    <citation type="journal article" date="2004" name="Nature">
        <title>Finishing the euchromatic sequence of the human genome.</title>
        <authorList>
            <consortium name="International Human Genome Sequencing Consortium"/>
        </authorList>
    </citation>
    <scope>NUCLEOTIDE SEQUENCE [LARGE SCALE GENOMIC DNA]</scope>
</reference>
<dbReference type="InterPro" id="IPR014756">
    <property type="entry name" value="Ig_E-set"/>
</dbReference>
<keyword evidence="22" id="KW-1185">Reference proteome</keyword>
<evidence type="ECO:0000256" key="10">
    <source>
        <dbReference type="ARBA" id="ARBA00022833"/>
    </source>
</evidence>
<dbReference type="InterPro" id="IPR001258">
    <property type="entry name" value="NHL_repeat"/>
</dbReference>
<dbReference type="PANTHER" id="PTHR24104">
    <property type="entry name" value="E3 UBIQUITIN-PROTEIN LIGASE NHLRC1-RELATED"/>
    <property type="match status" value="1"/>
</dbReference>
<dbReference type="Ensembl" id="ENST00000675518.1">
    <property type="protein sequence ID" value="ENSP00000501852.1"/>
    <property type="gene ID" value="ENSG00000288637.1"/>
</dbReference>
<evidence type="ECO:0000256" key="16">
    <source>
        <dbReference type="PROSITE-ProRule" id="PRU00175"/>
    </source>
</evidence>
<reference evidence="21 22" key="1">
    <citation type="journal article" date="2001" name="Nature">
        <title>Initial sequencing and analysis of the human genome.</title>
        <authorList>
            <consortium name="International Human Genome Sequencing Consortium"/>
            <person name="Lander E.S."/>
            <person name="Linton L.M."/>
            <person name="Birren B."/>
            <person name="Nusbaum C."/>
            <person name="Zody M.C."/>
            <person name="Baldwin J."/>
            <person name="Devon K."/>
            <person name="Dewar K."/>
            <person name="Doyle M."/>
            <person name="FitzHugh W."/>
            <person name="Funke R."/>
            <person name="Gage D."/>
            <person name="Harris K."/>
            <person name="Heaford A."/>
            <person name="Howland J."/>
            <person name="Kann L."/>
            <person name="Lehoczky J."/>
            <person name="LeVine R."/>
            <person name="McEwan P."/>
            <person name="McKernan K."/>
            <person name="Meldrim J."/>
            <person name="Mesirov J.P."/>
            <person name="Miranda C."/>
            <person name="Morris W."/>
            <person name="Naylor J."/>
            <person name="Raymond C."/>
            <person name="Rosetti M."/>
            <person name="Santos R."/>
            <person name="Sheridan A."/>
            <person name="Sougnez C."/>
            <person name="Stange-Thomann N."/>
            <person name="Stojanovic N."/>
            <person name="Subramanian A."/>
            <person name="Wyman D."/>
            <person name="Rogers J."/>
            <person name="Sulston J."/>
            <person name="Ainscough R."/>
            <person name="Beck S."/>
            <person name="Bentley D."/>
            <person name="Burton J."/>
            <person name="Clee C."/>
            <person name="Carter N."/>
            <person name="Coulson A."/>
            <person name="Deadman R."/>
            <person name="Deloukas P."/>
            <person name="Dunham A."/>
            <person name="Dunham I."/>
            <person name="Durbin R."/>
            <person name="French L."/>
            <person name="Grafham D."/>
            <person name="Gregory S."/>
            <person name="Hubbard T."/>
            <person name="Humphray S."/>
            <person name="Hunt A."/>
            <person name="Jones M."/>
            <person name="Lloyd C."/>
            <person name="McMurray A."/>
            <person name="Matthews L."/>
            <person name="Mercer S."/>
            <person name="Milne S."/>
            <person name="Mullikin J.C."/>
            <person name="Mungall A."/>
            <person name="Plumb R."/>
            <person name="Ross M."/>
            <person name="Shownkeen R."/>
            <person name="Sims S."/>
            <person name="Waterston R.H."/>
            <person name="Wilson R.K."/>
            <person name="Hillier L.W."/>
            <person name="McPherson J.D."/>
            <person name="Marra M.A."/>
            <person name="Mardis E.R."/>
            <person name="Fulton L.A."/>
            <person name="Chinwalla A.T."/>
            <person name="Pepin K.H."/>
            <person name="Gish W.R."/>
            <person name="Chissoe S.L."/>
            <person name="Wendl M.C."/>
            <person name="Delehaunty K.D."/>
            <person name="Miner T.L."/>
            <person name="Delehaunty A."/>
            <person name="Kramer J.B."/>
            <person name="Cook L.L."/>
            <person name="Fulton R.S."/>
            <person name="Johnson D.L."/>
            <person name="Minx P.J."/>
            <person name="Clifton S.W."/>
            <person name="Hawkins T."/>
            <person name="Branscomb E."/>
            <person name="Predki P."/>
            <person name="Richardson P."/>
            <person name="Wenning S."/>
            <person name="Slezak T."/>
            <person name="Doggett N."/>
            <person name="Cheng J.F."/>
            <person name="Olsen A."/>
            <person name="Lucas S."/>
            <person name="Elkin C."/>
            <person name="Uberbacher E."/>
            <person name="Frazier M."/>
            <person name="Gibbs R.A."/>
            <person name="Muzny D.M."/>
            <person name="Scherer S.E."/>
            <person name="Bouck J.B."/>
            <person name="Sodergren E.J."/>
            <person name="Worley K.C."/>
            <person name="Rives C.M."/>
            <person name="Gorrell J.H."/>
            <person name="Metzker M.L."/>
            <person name="Naylor S.L."/>
            <person name="Kucherlapati R.S."/>
            <person name="Nelson D.L."/>
            <person name="Weinstock G.M."/>
            <person name="Sakaki Y."/>
            <person name="Fujiyama A."/>
            <person name="Hattori M."/>
            <person name="Yada T."/>
            <person name="Toyoda A."/>
            <person name="Itoh T."/>
            <person name="Kawagoe C."/>
            <person name="Watanabe H."/>
            <person name="Totoki Y."/>
            <person name="Taylor T."/>
            <person name="Weissenbach J."/>
            <person name="Heilig R."/>
            <person name="Saurin W."/>
            <person name="Artiguenave F."/>
            <person name="Brottier P."/>
            <person name="Bruls T."/>
            <person name="Pelletier E."/>
            <person name="Robert C."/>
            <person name="Wincker P."/>
            <person name="Smith D.R."/>
            <person name="Doucette-Stamm L."/>
            <person name="Rubenfield M."/>
            <person name="Weinstock K."/>
            <person name="Lee H.M."/>
            <person name="Dubois J."/>
            <person name="Rosenthal A."/>
            <person name="Platzer M."/>
            <person name="Nyakatura G."/>
            <person name="Taudien S."/>
            <person name="Rump A."/>
            <person name="Yang H."/>
            <person name="Yu J."/>
            <person name="Wang J."/>
            <person name="Huang G."/>
            <person name="Gu J."/>
            <person name="Hood L."/>
            <person name="Rowen L."/>
            <person name="Madan A."/>
            <person name="Qin S."/>
            <person name="Davis R.W."/>
            <person name="Federspiel N.A."/>
            <person name="Abola A.P."/>
            <person name="Proctor M.J."/>
            <person name="Myers R.M."/>
            <person name="Schmutz J."/>
            <person name="Dickson M."/>
            <person name="Grimwood J."/>
            <person name="Cox D.R."/>
            <person name="Olson M.V."/>
            <person name="Kaul R."/>
            <person name="Raymond C."/>
            <person name="Shimizu N."/>
            <person name="Kawasaki K."/>
            <person name="Minoshima S."/>
            <person name="Evans G.A."/>
            <person name="Athanasiou M."/>
            <person name="Schultz R."/>
            <person name="Roe B.A."/>
            <person name="Chen F."/>
            <person name="Pan H."/>
            <person name="Ramser J."/>
            <person name="Lehrach H."/>
            <person name="Reinhardt R."/>
            <person name="McCombie W.R."/>
            <person name="de la Bastide M."/>
            <person name="Dedhia N."/>
            <person name="Blocker H."/>
            <person name="Hornischer K."/>
            <person name="Nordsiek G."/>
            <person name="Agarwala R."/>
            <person name="Aravind L."/>
            <person name="Bailey J.A."/>
            <person name="Bateman A."/>
            <person name="Batzoglou S."/>
            <person name="Birney E."/>
            <person name="Bork P."/>
            <person name="Brown D.G."/>
            <person name="Burge C.B."/>
            <person name="Cerutti L."/>
            <person name="Chen H.C."/>
            <person name="Church D."/>
            <person name="Clamp M."/>
            <person name="Copley R.R."/>
            <person name="Doerks T."/>
            <person name="Eddy S.R."/>
            <person name="Eichler E.E."/>
            <person name="Furey T.S."/>
            <person name="Galagan J."/>
            <person name="Gilbert J.G."/>
            <person name="Harmon C."/>
            <person name="Hayashizaki Y."/>
            <person name="Haussler D."/>
            <person name="Hermjakob H."/>
            <person name="Hokamp K."/>
            <person name="Jang W."/>
            <person name="Johnson L.S."/>
            <person name="Jones T.A."/>
            <person name="Kasif S."/>
            <person name="Kaspryzk A."/>
            <person name="Kennedy S."/>
            <person name="Kent W.J."/>
            <person name="Kitts P."/>
            <person name="Koonin E.V."/>
            <person name="Korf I."/>
            <person name="Kulp D."/>
            <person name="Lancet D."/>
            <person name="Lowe T.M."/>
            <person name="McLysaght A."/>
            <person name="Mikkelsen T."/>
            <person name="Moran J.V."/>
            <person name="Mulder N."/>
            <person name="Pollara V.J."/>
            <person name="Ponting C.P."/>
            <person name="Schuler G."/>
            <person name="Schultz J."/>
            <person name="Slater G."/>
            <person name="Smit A.F."/>
            <person name="Stupka E."/>
            <person name="Szustakowski J."/>
            <person name="Thierry-Mieg D."/>
            <person name="Thierry-Mieg J."/>
            <person name="Wagner L."/>
            <person name="Wallis J."/>
            <person name="Wheeler R."/>
            <person name="Williams A."/>
            <person name="Wolf Y.I."/>
            <person name="Wolfe K.H."/>
            <person name="Yang S.P."/>
            <person name="Yeh R.F."/>
            <person name="Collins F."/>
            <person name="Guyer M.S."/>
            <person name="Peterson J."/>
            <person name="Felsenfeld A."/>
            <person name="Wetterstrand K.A."/>
            <person name="Patrinos A."/>
            <person name="Morgan M.J."/>
            <person name="de Jong P."/>
            <person name="Catanese J.J."/>
            <person name="Osoegawa K."/>
            <person name="Shizuya H."/>
            <person name="Choi S."/>
            <person name="Chen Y.J."/>
        </authorList>
    </citation>
    <scope>NUCLEOTIDE SEQUENCE [LARGE SCALE GENOMIC DNA]</scope>
</reference>
<proteinExistence type="inferred from homology"/>
<evidence type="ECO:0000256" key="15">
    <source>
        <dbReference type="PROSITE-ProRule" id="PRU00087"/>
    </source>
</evidence>
<dbReference type="InterPro" id="IPR013783">
    <property type="entry name" value="Ig-like_fold"/>
</dbReference>
<keyword evidence="14" id="KW-0469">Meiosis</keyword>
<dbReference type="FunFam" id="2.120.10.30:FF:000007">
    <property type="entry name" value="Putative tripartite motif-containing protein 2"/>
    <property type="match status" value="1"/>
</dbReference>